<proteinExistence type="predicted"/>
<evidence type="ECO:0000313" key="4">
    <source>
        <dbReference type="Proteomes" id="UP000501240"/>
    </source>
</evidence>
<evidence type="ECO:0000256" key="2">
    <source>
        <dbReference type="SAM" id="Phobius"/>
    </source>
</evidence>
<dbReference type="RefSeq" id="WP_173097408.1">
    <property type="nucleotide sequence ID" value="NZ_CP053892.1"/>
</dbReference>
<evidence type="ECO:0008006" key="5">
    <source>
        <dbReference type="Google" id="ProtNLM"/>
    </source>
</evidence>
<evidence type="ECO:0000313" key="3">
    <source>
        <dbReference type="EMBL" id="QKG23447.1"/>
    </source>
</evidence>
<feature type="transmembrane region" description="Helical" evidence="2">
    <location>
        <begin position="167"/>
        <end position="192"/>
    </location>
</feature>
<reference evidence="3 4" key="1">
    <citation type="submission" date="2020-05" db="EMBL/GenBank/DDBJ databases">
        <title>Actinomadura verrucosospora NRRL-B18236 (PFL_A860) Genome sequencing and assembly.</title>
        <authorList>
            <person name="Samborskyy M."/>
        </authorList>
    </citation>
    <scope>NUCLEOTIDE SEQUENCE [LARGE SCALE GENOMIC DNA]</scope>
    <source>
        <strain evidence="3 4">NRRL:B18236</strain>
    </source>
</reference>
<keyword evidence="4" id="KW-1185">Reference proteome</keyword>
<dbReference type="Proteomes" id="UP000501240">
    <property type="component" value="Chromosome"/>
</dbReference>
<feature type="compositionally biased region" description="Basic and acidic residues" evidence="1">
    <location>
        <begin position="227"/>
        <end position="240"/>
    </location>
</feature>
<sequence length="352" mass="37989">MPPAPAPDVLVLRPSRGRWVVLNVLLVAYVAVIVPAFAFHVLWLMPLFGVLPLVFVQLAAMGRAAPSARTWVDGDGVRVRSGRREEMIPWQEVAKVAFLPRVGGVPGYELSLTSVRGGVRRLPHRALSPFARRRRMAALVDDVLARSGPYRSRIRTSVPGPMGRTGLGIATVFIGAVLAVVVVFVVGGWSPWTRPWWPGRTEASRLPDACGVFDQAVLARDVPNAHGRGEGDSGRPDDRSCAWGADRPPPEMSVRLERTRRQYGPGGGASETAHTFFGGRVDKDCPSRVSGLGDEACTGIRDEGDGSQRARVVARRGNVLVTLDYRAAAPAAQVSAEARRLAARALSRVAFE</sequence>
<feature type="transmembrane region" description="Helical" evidence="2">
    <location>
        <begin position="20"/>
        <end position="37"/>
    </location>
</feature>
<name>A0A7D4A813_ACTVE</name>
<dbReference type="EMBL" id="CP053892">
    <property type="protein sequence ID" value="QKG23447.1"/>
    <property type="molecule type" value="Genomic_DNA"/>
</dbReference>
<keyword evidence="2" id="KW-0812">Transmembrane</keyword>
<protein>
    <recommendedName>
        <fullName evidence="5">PH domain-containing protein</fullName>
    </recommendedName>
</protein>
<dbReference type="AlphaFoldDB" id="A0A7D4A813"/>
<evidence type="ECO:0000256" key="1">
    <source>
        <dbReference type="SAM" id="MobiDB-lite"/>
    </source>
</evidence>
<feature type="region of interest" description="Disordered" evidence="1">
    <location>
        <begin position="223"/>
        <end position="251"/>
    </location>
</feature>
<gene>
    <name evidence="3" type="ORF">ACTIVE_5090</name>
</gene>
<organism evidence="3 4">
    <name type="scientific">Actinomadura verrucosospora</name>
    <dbReference type="NCBI Taxonomy" id="46165"/>
    <lineage>
        <taxon>Bacteria</taxon>
        <taxon>Bacillati</taxon>
        <taxon>Actinomycetota</taxon>
        <taxon>Actinomycetes</taxon>
        <taxon>Streptosporangiales</taxon>
        <taxon>Thermomonosporaceae</taxon>
        <taxon>Actinomadura</taxon>
    </lineage>
</organism>
<keyword evidence="2" id="KW-1133">Transmembrane helix</keyword>
<keyword evidence="2" id="KW-0472">Membrane</keyword>
<accession>A0A7D4A813</accession>